<dbReference type="PANTHER" id="PTHR11071:SF561">
    <property type="entry name" value="PEPTIDYL-PROLYL CIS-TRANS ISOMERASE D-RELATED"/>
    <property type="match status" value="1"/>
</dbReference>
<evidence type="ECO:0000256" key="2">
    <source>
        <dbReference type="ARBA" id="ARBA00023110"/>
    </source>
</evidence>
<feature type="domain" description="PPIase cyclophilin-type" evidence="4">
    <location>
        <begin position="238"/>
        <end position="401"/>
    </location>
</feature>
<name>A0ABQ8JN73_DERPT</name>
<organism evidence="5 6">
    <name type="scientific">Dermatophagoides pteronyssinus</name>
    <name type="common">European house dust mite</name>
    <dbReference type="NCBI Taxonomy" id="6956"/>
    <lineage>
        <taxon>Eukaryota</taxon>
        <taxon>Metazoa</taxon>
        <taxon>Ecdysozoa</taxon>
        <taxon>Arthropoda</taxon>
        <taxon>Chelicerata</taxon>
        <taxon>Arachnida</taxon>
        <taxon>Acari</taxon>
        <taxon>Acariformes</taxon>
        <taxon>Sarcoptiformes</taxon>
        <taxon>Astigmata</taxon>
        <taxon>Psoroptidia</taxon>
        <taxon>Analgoidea</taxon>
        <taxon>Pyroglyphidae</taxon>
        <taxon>Dermatophagoidinae</taxon>
        <taxon>Dermatophagoides</taxon>
    </lineage>
</organism>
<dbReference type="EMBL" id="NJHN03000030">
    <property type="protein sequence ID" value="KAH9424058.1"/>
    <property type="molecule type" value="Genomic_DNA"/>
</dbReference>
<dbReference type="InterPro" id="IPR029063">
    <property type="entry name" value="SAM-dependent_MTases_sf"/>
</dbReference>
<dbReference type="PROSITE" id="PS50072">
    <property type="entry name" value="CSA_PPIASE_2"/>
    <property type="match status" value="1"/>
</dbReference>
<dbReference type="Gene3D" id="3.40.50.150">
    <property type="entry name" value="Vaccinia Virus protein VP39"/>
    <property type="match status" value="1"/>
</dbReference>
<dbReference type="PANTHER" id="PTHR11071">
    <property type="entry name" value="PEPTIDYL-PROLYL CIS-TRANS ISOMERASE"/>
    <property type="match status" value="1"/>
</dbReference>
<dbReference type="InterPro" id="IPR002130">
    <property type="entry name" value="Cyclophilin-type_PPIase_dom"/>
</dbReference>
<keyword evidence="6" id="KW-1185">Reference proteome</keyword>
<dbReference type="PROSITE" id="PS00170">
    <property type="entry name" value="CSA_PPIASE_1"/>
    <property type="match status" value="1"/>
</dbReference>
<evidence type="ECO:0000313" key="5">
    <source>
        <dbReference type="EMBL" id="KAH9424058.1"/>
    </source>
</evidence>
<protein>
    <recommendedName>
        <fullName evidence="1">peptidylprolyl isomerase</fullName>
        <ecNumber evidence="1">5.2.1.8</ecNumber>
    </recommendedName>
</protein>
<reference evidence="5 6" key="1">
    <citation type="journal article" date="2018" name="J. Allergy Clin. Immunol.">
        <title>High-quality assembly of Dermatophagoides pteronyssinus genome and transcriptome reveals a wide range of novel allergens.</title>
        <authorList>
            <person name="Liu X.Y."/>
            <person name="Yang K.Y."/>
            <person name="Wang M.Q."/>
            <person name="Kwok J.S."/>
            <person name="Zeng X."/>
            <person name="Yang Z."/>
            <person name="Xiao X.J."/>
            <person name="Lau C.P."/>
            <person name="Li Y."/>
            <person name="Huang Z.M."/>
            <person name="Ba J.G."/>
            <person name="Yim A.K."/>
            <person name="Ouyang C.Y."/>
            <person name="Ngai S.M."/>
            <person name="Chan T.F."/>
            <person name="Leung E.L."/>
            <person name="Liu L."/>
            <person name="Liu Z.G."/>
            <person name="Tsui S.K."/>
        </authorList>
    </citation>
    <scope>NUCLEOTIDE SEQUENCE [LARGE SCALE GENOMIC DNA]</scope>
    <source>
        <strain evidence="5">Derp</strain>
    </source>
</reference>
<sequence length="402" mass="45964">MDSNPIDLGIIYDIGLRILQDNMNHTIPTENVKYSESNFWEKRYSDENQVTNEWLGDYSLFCDYFRENVNKSLSILILGCGNSLLSEQLFEDGYKNIHNIDISSNVIKTMSEHCEKCKRMKWSTMDCRRLEFPDETFDVIVEKATLDVFLVSEKSPWNLSDEALQTLRPIGQEIHRVLRKNSGQFFSITFSAPHFRHPLLEKMFDSNLRIKNIKSLVQLNCKKIIQQQLRHPSNPVVFFDIMIGNTEVGRMKMELFADVVPKTAENFRQFCTGEYKKDGVPIGYKGSSFHRIIKDFMCQGGDFVNHDGTGLMSIFGGTKFSDENFKLKHDQPGLLSMANSGKDTNGCQFFITCANCDFLDGKHVVFGRVIDGMLVVRKIENVPTGPNNKPKIPVIISQCGEM</sequence>
<proteinExistence type="predicted"/>
<gene>
    <name evidence="5" type="ORF">DERP_008906</name>
</gene>
<dbReference type="SUPFAM" id="SSF53335">
    <property type="entry name" value="S-adenosyl-L-methionine-dependent methyltransferases"/>
    <property type="match status" value="1"/>
</dbReference>
<dbReference type="CDD" id="cd01926">
    <property type="entry name" value="cyclophilin_ABH_like"/>
    <property type="match status" value="1"/>
</dbReference>
<comment type="caution">
    <text evidence="5">The sequence shown here is derived from an EMBL/GenBank/DDBJ whole genome shotgun (WGS) entry which is preliminary data.</text>
</comment>
<dbReference type="Proteomes" id="UP000887458">
    <property type="component" value="Unassembled WGS sequence"/>
</dbReference>
<evidence type="ECO:0000256" key="1">
    <source>
        <dbReference type="ARBA" id="ARBA00013194"/>
    </source>
</evidence>
<dbReference type="Pfam" id="PF00160">
    <property type="entry name" value="Pro_isomerase"/>
    <property type="match status" value="1"/>
</dbReference>
<dbReference type="InterPro" id="IPR020892">
    <property type="entry name" value="Cyclophilin-type_PPIase_CS"/>
</dbReference>
<accession>A0ABQ8JN73</accession>
<dbReference type="InterPro" id="IPR029000">
    <property type="entry name" value="Cyclophilin-like_dom_sf"/>
</dbReference>
<keyword evidence="3" id="KW-0413">Isomerase</keyword>
<evidence type="ECO:0000259" key="4">
    <source>
        <dbReference type="PROSITE" id="PS50072"/>
    </source>
</evidence>
<evidence type="ECO:0000256" key="3">
    <source>
        <dbReference type="ARBA" id="ARBA00023235"/>
    </source>
</evidence>
<keyword evidence="2" id="KW-0697">Rotamase</keyword>
<dbReference type="CDD" id="cd02440">
    <property type="entry name" value="AdoMet_MTases"/>
    <property type="match status" value="1"/>
</dbReference>
<dbReference type="PRINTS" id="PR00153">
    <property type="entry name" value="CSAPPISMRASE"/>
</dbReference>
<dbReference type="InterPro" id="IPR013216">
    <property type="entry name" value="Methyltransf_11"/>
</dbReference>
<dbReference type="Pfam" id="PF08241">
    <property type="entry name" value="Methyltransf_11"/>
    <property type="match status" value="1"/>
</dbReference>
<dbReference type="SUPFAM" id="SSF50891">
    <property type="entry name" value="Cyclophilin-like"/>
    <property type="match status" value="1"/>
</dbReference>
<evidence type="ECO:0000313" key="6">
    <source>
        <dbReference type="Proteomes" id="UP000887458"/>
    </source>
</evidence>
<reference evidence="5 6" key="2">
    <citation type="journal article" date="2022" name="Mol. Biol. Evol.">
        <title>Comparative Genomics Reveals Insights into the Divergent Evolution of Astigmatic Mites and Household Pest Adaptations.</title>
        <authorList>
            <person name="Xiong Q."/>
            <person name="Wan A.T."/>
            <person name="Liu X."/>
            <person name="Fung C.S."/>
            <person name="Xiao X."/>
            <person name="Malainual N."/>
            <person name="Hou J."/>
            <person name="Wang L."/>
            <person name="Wang M."/>
            <person name="Yang K.Y."/>
            <person name="Cui Y."/>
            <person name="Leung E.L."/>
            <person name="Nong W."/>
            <person name="Shin S.K."/>
            <person name="Au S.W."/>
            <person name="Jeong K.Y."/>
            <person name="Chew F.T."/>
            <person name="Hui J.H."/>
            <person name="Leung T.F."/>
            <person name="Tungtrongchitr A."/>
            <person name="Zhong N."/>
            <person name="Liu Z."/>
            <person name="Tsui S.K."/>
        </authorList>
    </citation>
    <scope>NUCLEOTIDE SEQUENCE [LARGE SCALE GENOMIC DNA]</scope>
    <source>
        <strain evidence="5">Derp</strain>
    </source>
</reference>
<dbReference type="EC" id="5.2.1.8" evidence="1"/>
<dbReference type="Gene3D" id="2.40.100.10">
    <property type="entry name" value="Cyclophilin-like"/>
    <property type="match status" value="1"/>
</dbReference>